<dbReference type="AlphaFoldDB" id="A0A815D4W0"/>
<dbReference type="EMBL" id="CAJNOM010000833">
    <property type="protein sequence ID" value="CAF1569427.1"/>
    <property type="molecule type" value="Genomic_DNA"/>
</dbReference>
<keyword evidence="1" id="KW-1017">Isopeptide bond</keyword>
<evidence type="ECO:0000313" key="5">
    <source>
        <dbReference type="EMBL" id="CAF1569427.1"/>
    </source>
</evidence>
<organism evidence="4 7">
    <name type="scientific">Adineta steineri</name>
    <dbReference type="NCBI Taxonomy" id="433720"/>
    <lineage>
        <taxon>Eukaryota</taxon>
        <taxon>Metazoa</taxon>
        <taxon>Spiralia</taxon>
        <taxon>Gnathifera</taxon>
        <taxon>Rotifera</taxon>
        <taxon>Eurotatoria</taxon>
        <taxon>Bdelloidea</taxon>
        <taxon>Adinetida</taxon>
        <taxon>Adinetidae</taxon>
        <taxon>Adineta</taxon>
    </lineage>
</organism>
<keyword evidence="2" id="KW-0832">Ubl conjugation</keyword>
<comment type="caution">
    <text evidence="4">The sequence shown here is derived from an EMBL/GenBank/DDBJ whole genome shotgun (WGS) entry which is preliminary data.</text>
</comment>
<evidence type="ECO:0000313" key="7">
    <source>
        <dbReference type="Proteomes" id="UP000663877"/>
    </source>
</evidence>
<dbReference type="Proteomes" id="UP000663832">
    <property type="component" value="Unassembled WGS sequence"/>
</dbReference>
<dbReference type="PANTHER" id="PTHR11932">
    <property type="entry name" value="CULLIN"/>
    <property type="match status" value="1"/>
</dbReference>
<evidence type="ECO:0000313" key="4">
    <source>
        <dbReference type="EMBL" id="CAF1291540.1"/>
    </source>
</evidence>
<dbReference type="EMBL" id="CAJNOI010000487">
    <property type="protein sequence ID" value="CAF1291540.1"/>
    <property type="molecule type" value="Genomic_DNA"/>
</dbReference>
<sequence length="109" mass="12899">MIEVDESFKSKKVKINLNQAVKLVEQKDAENDGQKIEEERNFLIQAAIVRTMKARKQLDYNSLIEQIIPQLTSKFQPKILMIKKCIELLIEKEYLERDAKDITLYRYLP</sequence>
<reference evidence="4" key="1">
    <citation type="submission" date="2021-02" db="EMBL/GenBank/DDBJ databases">
        <authorList>
            <person name="Nowell W R."/>
        </authorList>
    </citation>
    <scope>NUCLEOTIDE SEQUENCE</scope>
</reference>
<dbReference type="OrthoDB" id="27073at2759"/>
<keyword evidence="6" id="KW-1185">Reference proteome</keyword>
<protein>
    <recommendedName>
        <fullName evidence="3">Cullin neddylation domain-containing protein</fullName>
    </recommendedName>
</protein>
<dbReference type="FunFam" id="1.10.10.10:FF:000014">
    <property type="entry name" value="Cullin 1"/>
    <property type="match status" value="1"/>
</dbReference>
<dbReference type="Gene3D" id="1.10.10.10">
    <property type="entry name" value="Winged helix-like DNA-binding domain superfamily/Winged helix DNA-binding domain"/>
    <property type="match status" value="1"/>
</dbReference>
<evidence type="ECO:0000256" key="1">
    <source>
        <dbReference type="ARBA" id="ARBA00022499"/>
    </source>
</evidence>
<dbReference type="InterPro" id="IPR019559">
    <property type="entry name" value="Cullin_neddylation_domain"/>
</dbReference>
<dbReference type="Pfam" id="PF10557">
    <property type="entry name" value="Cullin_Nedd8"/>
    <property type="match status" value="1"/>
</dbReference>
<evidence type="ECO:0000313" key="6">
    <source>
        <dbReference type="Proteomes" id="UP000663832"/>
    </source>
</evidence>
<dbReference type="Proteomes" id="UP000663877">
    <property type="component" value="Unassembled WGS sequence"/>
</dbReference>
<name>A0A815D4W0_9BILA</name>
<dbReference type="SMART" id="SM00884">
    <property type="entry name" value="Cullin_Nedd8"/>
    <property type="match status" value="1"/>
</dbReference>
<dbReference type="InterPro" id="IPR045093">
    <property type="entry name" value="Cullin"/>
</dbReference>
<gene>
    <name evidence="4" type="ORF">BJG266_LOCUS31773</name>
    <name evidence="5" type="ORF">QVE165_LOCUS48674</name>
</gene>
<proteinExistence type="predicted"/>
<dbReference type="InterPro" id="IPR036390">
    <property type="entry name" value="WH_DNA-bd_sf"/>
</dbReference>
<feature type="domain" description="Cullin neddylation" evidence="3">
    <location>
        <begin position="36"/>
        <end position="103"/>
    </location>
</feature>
<dbReference type="InterPro" id="IPR036388">
    <property type="entry name" value="WH-like_DNA-bd_sf"/>
</dbReference>
<dbReference type="SUPFAM" id="SSF46785">
    <property type="entry name" value="Winged helix' DNA-binding domain"/>
    <property type="match status" value="1"/>
</dbReference>
<evidence type="ECO:0000259" key="3">
    <source>
        <dbReference type="SMART" id="SM00884"/>
    </source>
</evidence>
<accession>A0A815D4W0</accession>
<evidence type="ECO:0000256" key="2">
    <source>
        <dbReference type="ARBA" id="ARBA00022843"/>
    </source>
</evidence>